<evidence type="ECO:0000256" key="1">
    <source>
        <dbReference type="ARBA" id="ARBA00022475"/>
    </source>
</evidence>
<keyword evidence="3" id="KW-0472">Membrane</keyword>
<evidence type="ECO:0000256" key="6">
    <source>
        <dbReference type="SAM" id="MobiDB-lite"/>
    </source>
</evidence>
<dbReference type="RefSeq" id="WP_377775663.1">
    <property type="nucleotide sequence ID" value="NZ_JBHUHO010000049.1"/>
</dbReference>
<keyword evidence="2 7" id="KW-0732">Signal</keyword>
<gene>
    <name evidence="8" type="ORF">ACFSJH_20535</name>
</gene>
<feature type="signal peptide" evidence="7">
    <location>
        <begin position="1"/>
        <end position="19"/>
    </location>
</feature>
<dbReference type="PANTHER" id="PTHR43649:SF33">
    <property type="entry name" value="POLYGALACTURONAN_RHAMNOGALACTURONAN-BINDING PROTEIN YTCQ"/>
    <property type="match status" value="1"/>
</dbReference>
<feature type="compositionally biased region" description="Low complexity" evidence="6">
    <location>
        <begin position="46"/>
        <end position="55"/>
    </location>
</feature>
<name>A0ABW4YR98_9BACL</name>
<evidence type="ECO:0000313" key="9">
    <source>
        <dbReference type="Proteomes" id="UP001597362"/>
    </source>
</evidence>
<dbReference type="PROSITE" id="PS51257">
    <property type="entry name" value="PROKAR_LIPOPROTEIN"/>
    <property type="match status" value="1"/>
</dbReference>
<protein>
    <submittedName>
        <fullName evidence="8">ABC transporter substrate-binding protein</fullName>
    </submittedName>
</protein>
<evidence type="ECO:0000256" key="4">
    <source>
        <dbReference type="ARBA" id="ARBA00023139"/>
    </source>
</evidence>
<feature type="chain" id="PRO_5045733304" evidence="7">
    <location>
        <begin position="20"/>
        <end position="203"/>
    </location>
</feature>
<evidence type="ECO:0000256" key="5">
    <source>
        <dbReference type="ARBA" id="ARBA00023288"/>
    </source>
</evidence>
<dbReference type="EMBL" id="JBHUHO010000049">
    <property type="protein sequence ID" value="MFD2118092.1"/>
    <property type="molecule type" value="Genomic_DNA"/>
</dbReference>
<evidence type="ECO:0000256" key="2">
    <source>
        <dbReference type="ARBA" id="ARBA00022729"/>
    </source>
</evidence>
<dbReference type="Gene3D" id="3.40.190.10">
    <property type="entry name" value="Periplasmic binding protein-like II"/>
    <property type="match status" value="2"/>
</dbReference>
<dbReference type="Pfam" id="PF01547">
    <property type="entry name" value="SBP_bac_1"/>
    <property type="match status" value="1"/>
</dbReference>
<organism evidence="8 9">
    <name type="scientific">Paenibacillus yanchengensis</name>
    <dbReference type="NCBI Taxonomy" id="2035833"/>
    <lineage>
        <taxon>Bacteria</taxon>
        <taxon>Bacillati</taxon>
        <taxon>Bacillota</taxon>
        <taxon>Bacilli</taxon>
        <taxon>Bacillales</taxon>
        <taxon>Paenibacillaceae</taxon>
        <taxon>Paenibacillus</taxon>
    </lineage>
</organism>
<keyword evidence="1" id="KW-1003">Cell membrane</keyword>
<reference evidence="9" key="1">
    <citation type="journal article" date="2019" name="Int. J. Syst. Evol. Microbiol.">
        <title>The Global Catalogue of Microorganisms (GCM) 10K type strain sequencing project: providing services to taxonomists for standard genome sequencing and annotation.</title>
        <authorList>
            <consortium name="The Broad Institute Genomics Platform"/>
            <consortium name="The Broad Institute Genome Sequencing Center for Infectious Disease"/>
            <person name="Wu L."/>
            <person name="Ma J."/>
        </authorList>
    </citation>
    <scope>NUCLEOTIDE SEQUENCE [LARGE SCALE GENOMIC DNA]</scope>
    <source>
        <strain evidence="9">GH52</strain>
    </source>
</reference>
<evidence type="ECO:0000256" key="7">
    <source>
        <dbReference type="SAM" id="SignalP"/>
    </source>
</evidence>
<proteinExistence type="predicted"/>
<feature type="region of interest" description="Disordered" evidence="6">
    <location>
        <begin position="24"/>
        <end position="55"/>
    </location>
</feature>
<dbReference type="PANTHER" id="PTHR43649">
    <property type="entry name" value="ARABINOSE-BINDING PROTEIN-RELATED"/>
    <property type="match status" value="1"/>
</dbReference>
<evidence type="ECO:0000256" key="3">
    <source>
        <dbReference type="ARBA" id="ARBA00023136"/>
    </source>
</evidence>
<accession>A0ABW4YR98</accession>
<keyword evidence="4" id="KW-0564">Palmitate</keyword>
<comment type="caution">
    <text evidence="8">The sequence shown here is derived from an EMBL/GenBank/DDBJ whole genome shotgun (WGS) entry which is preliminary data.</text>
</comment>
<dbReference type="InterPro" id="IPR050490">
    <property type="entry name" value="Bact_solute-bd_prot1"/>
</dbReference>
<keyword evidence="9" id="KW-1185">Reference proteome</keyword>
<dbReference type="SUPFAM" id="SSF53850">
    <property type="entry name" value="Periplasmic binding protein-like II"/>
    <property type="match status" value="1"/>
</dbReference>
<feature type="compositionally biased region" description="Low complexity" evidence="6">
    <location>
        <begin position="29"/>
        <end position="38"/>
    </location>
</feature>
<keyword evidence="5" id="KW-0449">Lipoprotein</keyword>
<evidence type="ECO:0000313" key="8">
    <source>
        <dbReference type="EMBL" id="MFD2118092.1"/>
    </source>
</evidence>
<sequence length="203" mass="23171">MNRMKVMFLLLFCLTIVVAGCSGNGNGGNSNPTNTNNGEQQEEPPKTNNTPNNVEKTSVSFTYWGSDFDKERMEKIYAEFSQVHPEIEVKLIQIPNDGYDQKMLVSMASAQPYDIIQLEESFYSYAAKGTLEDLTPFMERDNIAKEDYYEAAIEAYSYDDKVMGMPMRIGSMIMLYNKNLFDKNNVAYPDDSWTWDDFLEGAI</sequence>
<dbReference type="Proteomes" id="UP001597362">
    <property type="component" value="Unassembled WGS sequence"/>
</dbReference>
<dbReference type="InterPro" id="IPR006059">
    <property type="entry name" value="SBP"/>
</dbReference>